<evidence type="ECO:0000313" key="11">
    <source>
        <dbReference type="Proteomes" id="UP001527090"/>
    </source>
</evidence>
<evidence type="ECO:0000256" key="5">
    <source>
        <dbReference type="ARBA" id="ARBA00022763"/>
    </source>
</evidence>
<evidence type="ECO:0000256" key="2">
    <source>
        <dbReference type="ARBA" id="ARBA00001946"/>
    </source>
</evidence>
<keyword evidence="7" id="KW-0460">Magnesium</keyword>
<dbReference type="Proteomes" id="UP001527090">
    <property type="component" value="Unassembled WGS sequence"/>
</dbReference>
<dbReference type="InterPro" id="IPR005135">
    <property type="entry name" value="Endo/exonuclease/phosphatase"/>
</dbReference>
<evidence type="ECO:0000256" key="3">
    <source>
        <dbReference type="ARBA" id="ARBA00022722"/>
    </source>
</evidence>
<dbReference type="Gene3D" id="3.60.10.10">
    <property type="entry name" value="Endonuclease/exonuclease/phosphatase"/>
    <property type="match status" value="1"/>
</dbReference>
<evidence type="ECO:0000259" key="9">
    <source>
        <dbReference type="Pfam" id="PF03372"/>
    </source>
</evidence>
<dbReference type="Pfam" id="PF03372">
    <property type="entry name" value="Exo_endo_phos"/>
    <property type="match status" value="1"/>
</dbReference>
<comment type="cofactor">
    <cofactor evidence="1">
        <name>Mn(2+)</name>
        <dbReference type="ChEBI" id="CHEBI:29035"/>
    </cofactor>
</comment>
<keyword evidence="6" id="KW-0378">Hydrolase</keyword>
<protein>
    <submittedName>
        <fullName evidence="10">Endonuclease/exonuclease/phosphatase family protein</fullName>
    </submittedName>
</protein>
<dbReference type="GO" id="GO:0004519">
    <property type="term" value="F:endonuclease activity"/>
    <property type="evidence" value="ECO:0007669"/>
    <property type="project" value="UniProtKB-KW"/>
</dbReference>
<evidence type="ECO:0000313" key="10">
    <source>
        <dbReference type="EMBL" id="MCY9529941.1"/>
    </source>
</evidence>
<gene>
    <name evidence="10" type="ORF">M5X04_11410</name>
</gene>
<comment type="caution">
    <text evidence="10">The sequence shown here is derived from an EMBL/GenBank/DDBJ whole genome shotgun (WGS) entry which is preliminary data.</text>
</comment>
<evidence type="ECO:0000256" key="1">
    <source>
        <dbReference type="ARBA" id="ARBA00001936"/>
    </source>
</evidence>
<name>A0ABT4EC53_PAEAL</name>
<keyword evidence="8" id="KW-0234">DNA repair</keyword>
<dbReference type="RefSeq" id="WP_268632092.1">
    <property type="nucleotide sequence ID" value="NZ_JAMDLY010000011.1"/>
</dbReference>
<keyword evidence="5" id="KW-0227">DNA damage</keyword>
<dbReference type="SUPFAM" id="SSF56219">
    <property type="entry name" value="DNase I-like"/>
    <property type="match status" value="1"/>
</dbReference>
<dbReference type="PANTHER" id="PTHR15822:SF4">
    <property type="entry name" value="TYROSYL-DNA PHOSPHODIESTERASE 2"/>
    <property type="match status" value="1"/>
</dbReference>
<comment type="cofactor">
    <cofactor evidence="2">
        <name>Mg(2+)</name>
        <dbReference type="ChEBI" id="CHEBI:18420"/>
    </cofactor>
</comment>
<keyword evidence="3" id="KW-0540">Nuclease</keyword>
<evidence type="ECO:0000256" key="6">
    <source>
        <dbReference type="ARBA" id="ARBA00022801"/>
    </source>
</evidence>
<reference evidence="10 11" key="1">
    <citation type="submission" date="2022-05" db="EMBL/GenBank/DDBJ databases">
        <title>Genome Sequencing of Bee-Associated Microbes.</title>
        <authorList>
            <person name="Dunlap C."/>
        </authorList>
    </citation>
    <scope>NUCLEOTIDE SEQUENCE [LARGE SCALE GENOMIC DNA]</scope>
    <source>
        <strain evidence="10 11">NRRL NRS-750</strain>
    </source>
</reference>
<feature type="domain" description="Endonuclease/exonuclease/phosphatase" evidence="9">
    <location>
        <begin position="45"/>
        <end position="306"/>
    </location>
</feature>
<dbReference type="InterPro" id="IPR036691">
    <property type="entry name" value="Endo/exonu/phosph_ase_sf"/>
</dbReference>
<dbReference type="PANTHER" id="PTHR15822">
    <property type="entry name" value="TRAF AND TNF RECEPTOR-ASSOCIATED PROTEIN"/>
    <property type="match status" value="1"/>
</dbReference>
<organism evidence="10 11">
    <name type="scientific">Paenibacillus alvei</name>
    <name type="common">Bacillus alvei</name>
    <dbReference type="NCBI Taxonomy" id="44250"/>
    <lineage>
        <taxon>Bacteria</taxon>
        <taxon>Bacillati</taxon>
        <taxon>Bacillota</taxon>
        <taxon>Bacilli</taxon>
        <taxon>Bacillales</taxon>
        <taxon>Paenibacillaceae</taxon>
        <taxon>Paenibacillus</taxon>
    </lineage>
</organism>
<evidence type="ECO:0000256" key="8">
    <source>
        <dbReference type="ARBA" id="ARBA00023204"/>
    </source>
</evidence>
<keyword evidence="10" id="KW-0255">Endonuclease</keyword>
<evidence type="ECO:0000256" key="7">
    <source>
        <dbReference type="ARBA" id="ARBA00022842"/>
    </source>
</evidence>
<accession>A0ABT4EC53</accession>
<dbReference type="InterPro" id="IPR051547">
    <property type="entry name" value="TDP2-like"/>
</dbReference>
<proteinExistence type="predicted"/>
<keyword evidence="4" id="KW-0479">Metal-binding</keyword>
<sequence length="320" mass="35607">MIDEQASFLINMEYVFGRRYLPTIYSTARVDTRASNRGVPPVSRNKYPHSVKSIARQIASKKPDFISLQEAERIQLVIPSFRTVTYDFISLLLKELRELGLRYEVAAVNHNFSAELPDSHGNTVRFLDRDAILIRTSSKLKIVQKTEANFNTNLVIQIGGQPFVVVRGWSSIGVCWHGRTFRIINTHLEPLSPAIQVAQAQEIIDGPGNSQLPLIVTGDLNSNADGTGTPTYGLFLADGFHDTWVEVGKGNGFTCCQDADLLNNQSSLLSRIDYILFKNGWIPLKADNAGEKQQDRTETGLWPSDHAGVSAALKLNKNCY</sequence>
<keyword evidence="11" id="KW-1185">Reference proteome</keyword>
<evidence type="ECO:0000256" key="4">
    <source>
        <dbReference type="ARBA" id="ARBA00022723"/>
    </source>
</evidence>
<dbReference type="EMBL" id="JAMDLY010000011">
    <property type="protein sequence ID" value="MCY9529941.1"/>
    <property type="molecule type" value="Genomic_DNA"/>
</dbReference>